<sequence>MIESIQHKGLRLLFEEDNSSKLPPHLVERIREILSLLDVAETIEQLNVSGYRLHKLTGEFKDFYSIRVSGNYRIIFRFVDGKVFDVNYLDYH</sequence>
<dbReference type="Proteomes" id="UP001055420">
    <property type="component" value="Chromosome"/>
</dbReference>
<accession>A0ABY4XK99</accession>
<name>A0ABY4XK99_9BACT</name>
<evidence type="ECO:0000313" key="2">
    <source>
        <dbReference type="Proteomes" id="UP001055420"/>
    </source>
</evidence>
<keyword evidence="2" id="KW-1185">Reference proteome</keyword>
<dbReference type="EMBL" id="CP098805">
    <property type="protein sequence ID" value="USJ30808.1"/>
    <property type="molecule type" value="Genomic_DNA"/>
</dbReference>
<gene>
    <name evidence="1" type="ORF">NFI80_23490</name>
</gene>
<dbReference type="InterPro" id="IPR007711">
    <property type="entry name" value="HigB-1"/>
</dbReference>
<organism evidence="1 2">
    <name type="scientific">Dyadobacter chenhuakuii</name>
    <dbReference type="NCBI Taxonomy" id="2909339"/>
    <lineage>
        <taxon>Bacteria</taxon>
        <taxon>Pseudomonadati</taxon>
        <taxon>Bacteroidota</taxon>
        <taxon>Cytophagia</taxon>
        <taxon>Cytophagales</taxon>
        <taxon>Spirosomataceae</taxon>
        <taxon>Dyadobacter</taxon>
    </lineage>
</organism>
<dbReference type="Pfam" id="PF05015">
    <property type="entry name" value="HigB-like_toxin"/>
    <property type="match status" value="1"/>
</dbReference>
<dbReference type="RefSeq" id="WP_235164012.1">
    <property type="nucleotide sequence ID" value="NZ_CP098805.1"/>
</dbReference>
<dbReference type="Gene3D" id="3.30.2310.20">
    <property type="entry name" value="RelE-like"/>
    <property type="match status" value="1"/>
</dbReference>
<dbReference type="InterPro" id="IPR035093">
    <property type="entry name" value="RelE/ParE_toxin_dom_sf"/>
</dbReference>
<evidence type="ECO:0000313" key="1">
    <source>
        <dbReference type="EMBL" id="USJ30808.1"/>
    </source>
</evidence>
<reference evidence="1" key="1">
    <citation type="submission" date="2022-06" db="EMBL/GenBank/DDBJ databases">
        <title>Novel species in genus Dyadobacter.</title>
        <authorList>
            <person name="Ma C."/>
        </authorList>
    </citation>
    <scope>NUCLEOTIDE SEQUENCE</scope>
    <source>
        <strain evidence="1">CY22</strain>
    </source>
</reference>
<dbReference type="PANTHER" id="PTHR40266">
    <property type="entry name" value="TOXIN HIGB-1"/>
    <property type="match status" value="1"/>
</dbReference>
<dbReference type="SUPFAM" id="SSF143011">
    <property type="entry name" value="RelE-like"/>
    <property type="match status" value="1"/>
</dbReference>
<protein>
    <submittedName>
        <fullName evidence="1">Type II toxin-antitoxin system RelE/ParE family toxin</fullName>
    </submittedName>
</protein>
<dbReference type="PANTHER" id="PTHR40266:SF2">
    <property type="entry name" value="TOXIN HIGB-1"/>
    <property type="match status" value="1"/>
</dbReference>
<proteinExistence type="predicted"/>